<accession>A0A495A8D5</accession>
<dbReference type="OrthoDB" id="2937982at2"/>
<evidence type="ECO:0000313" key="2">
    <source>
        <dbReference type="Proteomes" id="UP000269301"/>
    </source>
</evidence>
<organism evidence="1 2">
    <name type="scientific">Oceanobacillus halophilus</name>
    <dbReference type="NCBI Taxonomy" id="930130"/>
    <lineage>
        <taxon>Bacteria</taxon>
        <taxon>Bacillati</taxon>
        <taxon>Bacillota</taxon>
        <taxon>Bacilli</taxon>
        <taxon>Bacillales</taxon>
        <taxon>Bacillaceae</taxon>
        <taxon>Oceanobacillus</taxon>
    </lineage>
</organism>
<sequence>MDYNQRDHYYIAHNAEELLCALITKEDYIIIHENFKKEFEENTQLPVTETEEMAFQLGSRGWAGILGELFFHIINFFSKGTKQQKKIDSRIRKYNLKQVNDKEILLYLRQLNY</sequence>
<evidence type="ECO:0000313" key="1">
    <source>
        <dbReference type="EMBL" id="RKQ34705.1"/>
    </source>
</evidence>
<dbReference type="RefSeq" id="WP_121203738.1">
    <property type="nucleotide sequence ID" value="NZ_RBZP01000003.1"/>
</dbReference>
<proteinExistence type="predicted"/>
<comment type="caution">
    <text evidence="1">The sequence shown here is derived from an EMBL/GenBank/DDBJ whole genome shotgun (WGS) entry which is preliminary data.</text>
</comment>
<dbReference type="AlphaFoldDB" id="A0A495A8D5"/>
<protein>
    <submittedName>
        <fullName evidence="1">Uncharacterized protein</fullName>
    </submittedName>
</protein>
<dbReference type="EMBL" id="RBZP01000003">
    <property type="protein sequence ID" value="RKQ34705.1"/>
    <property type="molecule type" value="Genomic_DNA"/>
</dbReference>
<reference evidence="1 2" key="1">
    <citation type="journal article" date="2016" name="Int. J. Syst. Evol. Microbiol.">
        <title>Oceanobacillus halophilus sp. nov., a novel moderately halophilic bacterium from a hypersaline lake.</title>
        <authorList>
            <person name="Amoozegar M.A."/>
            <person name="Bagheri M."/>
            <person name="Makhdoumi A."/>
            <person name="Nikou M.M."/>
            <person name="Fazeli S.A.S."/>
            <person name="Schumann P."/>
            <person name="Sproer C."/>
            <person name="Sanchez-Porro C."/>
            <person name="Ventosa A."/>
        </authorList>
    </citation>
    <scope>NUCLEOTIDE SEQUENCE [LARGE SCALE GENOMIC DNA]</scope>
    <source>
        <strain evidence="1 2">DSM 23996</strain>
    </source>
</reference>
<keyword evidence="2" id="KW-1185">Reference proteome</keyword>
<name>A0A495A8D5_9BACI</name>
<gene>
    <name evidence="1" type="ORF">D8M06_07235</name>
</gene>
<dbReference type="Proteomes" id="UP000269301">
    <property type="component" value="Unassembled WGS sequence"/>
</dbReference>